<feature type="region of interest" description="Disordered" evidence="1">
    <location>
        <begin position="62"/>
        <end position="82"/>
    </location>
</feature>
<gene>
    <name evidence="2" type="ORF">F7725_021306</name>
</gene>
<dbReference type="EMBL" id="JAAKFY010000013">
    <property type="protein sequence ID" value="KAF3848278.1"/>
    <property type="molecule type" value="Genomic_DNA"/>
</dbReference>
<comment type="caution">
    <text evidence="2">The sequence shown here is derived from an EMBL/GenBank/DDBJ whole genome shotgun (WGS) entry which is preliminary data.</text>
</comment>
<organism evidence="2 3">
    <name type="scientific">Dissostichus mawsoni</name>
    <name type="common">Antarctic cod</name>
    <dbReference type="NCBI Taxonomy" id="36200"/>
    <lineage>
        <taxon>Eukaryota</taxon>
        <taxon>Metazoa</taxon>
        <taxon>Chordata</taxon>
        <taxon>Craniata</taxon>
        <taxon>Vertebrata</taxon>
        <taxon>Euteleostomi</taxon>
        <taxon>Actinopterygii</taxon>
        <taxon>Neopterygii</taxon>
        <taxon>Teleostei</taxon>
        <taxon>Neoteleostei</taxon>
        <taxon>Acanthomorphata</taxon>
        <taxon>Eupercaria</taxon>
        <taxon>Perciformes</taxon>
        <taxon>Notothenioidei</taxon>
        <taxon>Nototheniidae</taxon>
        <taxon>Dissostichus</taxon>
    </lineage>
</organism>
<protein>
    <submittedName>
        <fullName evidence="2">Uncharacterized protein</fullName>
    </submittedName>
</protein>
<dbReference type="Proteomes" id="UP000518266">
    <property type="component" value="Unassembled WGS sequence"/>
</dbReference>
<sequence>MPQMLSDKLRNNLQELHLFFRNSANRSATLRSAATTLGLNDLKVKCFYLLLGGERYKVAIAGPSPSKPPEEPSSCAGCSGRRSEHKEVPVAKGLYTFCATALWLPSTFRQMCCPT</sequence>
<name>A0A7J5YJ10_DISMA</name>
<evidence type="ECO:0000313" key="2">
    <source>
        <dbReference type="EMBL" id="KAF3848278.1"/>
    </source>
</evidence>
<reference evidence="2 3" key="1">
    <citation type="submission" date="2020-03" db="EMBL/GenBank/DDBJ databases">
        <title>Dissostichus mawsoni Genome sequencing and assembly.</title>
        <authorList>
            <person name="Park H."/>
        </authorList>
    </citation>
    <scope>NUCLEOTIDE SEQUENCE [LARGE SCALE GENOMIC DNA]</scope>
    <source>
        <strain evidence="2">DM0001</strain>
        <tissue evidence="2">Muscle</tissue>
    </source>
</reference>
<dbReference type="AlphaFoldDB" id="A0A7J5YJ10"/>
<dbReference type="OrthoDB" id="6159421at2759"/>
<evidence type="ECO:0000313" key="3">
    <source>
        <dbReference type="Proteomes" id="UP000518266"/>
    </source>
</evidence>
<keyword evidence="3" id="KW-1185">Reference proteome</keyword>
<proteinExistence type="predicted"/>
<accession>A0A7J5YJ10</accession>
<evidence type="ECO:0000256" key="1">
    <source>
        <dbReference type="SAM" id="MobiDB-lite"/>
    </source>
</evidence>